<dbReference type="GO" id="GO:0003676">
    <property type="term" value="F:nucleic acid binding"/>
    <property type="evidence" value="ECO:0007669"/>
    <property type="project" value="InterPro"/>
</dbReference>
<dbReference type="GO" id="GO:0004523">
    <property type="term" value="F:RNA-DNA hybrid ribonuclease activity"/>
    <property type="evidence" value="ECO:0007669"/>
    <property type="project" value="InterPro"/>
</dbReference>
<organism evidence="2 3">
    <name type="scientific">Rhododendron williamsianum</name>
    <dbReference type="NCBI Taxonomy" id="262921"/>
    <lineage>
        <taxon>Eukaryota</taxon>
        <taxon>Viridiplantae</taxon>
        <taxon>Streptophyta</taxon>
        <taxon>Embryophyta</taxon>
        <taxon>Tracheophyta</taxon>
        <taxon>Spermatophyta</taxon>
        <taxon>Magnoliopsida</taxon>
        <taxon>eudicotyledons</taxon>
        <taxon>Gunneridae</taxon>
        <taxon>Pentapetalae</taxon>
        <taxon>asterids</taxon>
        <taxon>Ericales</taxon>
        <taxon>Ericaceae</taxon>
        <taxon>Ericoideae</taxon>
        <taxon>Rhodoreae</taxon>
        <taxon>Rhododendron</taxon>
    </lineage>
</organism>
<dbReference type="Proteomes" id="UP000428333">
    <property type="component" value="Linkage Group LG10"/>
</dbReference>
<keyword evidence="3" id="KW-1185">Reference proteome</keyword>
<evidence type="ECO:0000313" key="3">
    <source>
        <dbReference type="Proteomes" id="UP000428333"/>
    </source>
</evidence>
<reference evidence="2 3" key="1">
    <citation type="journal article" date="2019" name="Genome Biol. Evol.">
        <title>The Rhododendron genome and chromosomal organization provide insight into shared whole-genome duplications across the heath family (Ericaceae).</title>
        <authorList>
            <person name="Soza V.L."/>
            <person name="Lindsley D."/>
            <person name="Waalkes A."/>
            <person name="Ramage E."/>
            <person name="Patwardhan R.P."/>
            <person name="Burton J.N."/>
            <person name="Adey A."/>
            <person name="Kumar A."/>
            <person name="Qiu R."/>
            <person name="Shendure J."/>
            <person name="Hall B."/>
        </authorList>
    </citation>
    <scope>NUCLEOTIDE SEQUENCE [LARGE SCALE GENOMIC DNA]</scope>
    <source>
        <strain evidence="2">RSF 1966-606</strain>
    </source>
</reference>
<feature type="non-terminal residue" evidence="2">
    <location>
        <position position="1"/>
    </location>
</feature>
<dbReference type="Pfam" id="PF13456">
    <property type="entry name" value="RVT_3"/>
    <property type="match status" value="1"/>
</dbReference>
<accession>A0A6A4L5Q2</accession>
<evidence type="ECO:0000259" key="1">
    <source>
        <dbReference type="Pfam" id="PF13456"/>
    </source>
</evidence>
<sequence length="169" mass="19191">MNTISHMSTAGKKIASSMGEWMLQVATGRFESYQIPINEFEDSHSDHSEDEETDEGWPLSVKQAHTRWDYQISGEQICWRFPGYGKLKLNTDDSSMVARSWKRSAVGIYAGLKIIRGCNLRVVEIESDSKPAIHLIKDETAYKKSPFKELAEKCKAMKQEMGCSRTHPS</sequence>
<comment type="caution">
    <text evidence="2">The sequence shown here is derived from an EMBL/GenBank/DDBJ whole genome shotgun (WGS) entry which is preliminary data.</text>
</comment>
<dbReference type="InterPro" id="IPR002156">
    <property type="entry name" value="RNaseH_domain"/>
</dbReference>
<dbReference type="EMBL" id="QEFC01002726">
    <property type="protein sequence ID" value="KAE9451071.1"/>
    <property type="molecule type" value="Genomic_DNA"/>
</dbReference>
<evidence type="ECO:0000313" key="2">
    <source>
        <dbReference type="EMBL" id="KAE9451071.1"/>
    </source>
</evidence>
<feature type="domain" description="RNase H type-1" evidence="1">
    <location>
        <begin position="106"/>
        <end position="160"/>
    </location>
</feature>
<protein>
    <recommendedName>
        <fullName evidence="1">RNase H type-1 domain-containing protein</fullName>
    </recommendedName>
</protein>
<proteinExistence type="predicted"/>
<dbReference type="AlphaFoldDB" id="A0A6A4L5Q2"/>
<name>A0A6A4L5Q2_9ERIC</name>
<gene>
    <name evidence="2" type="ORF">C3L33_17013</name>
</gene>